<dbReference type="Proteomes" id="UP000435138">
    <property type="component" value="Unassembled WGS sequence"/>
</dbReference>
<dbReference type="EMBL" id="WIXI01000044">
    <property type="protein sequence ID" value="MQY47283.1"/>
    <property type="molecule type" value="Genomic_DNA"/>
</dbReference>
<sequence length="114" mass="12605">MDFLESFLTVAQQACGKARIYGPVRCGLPKRCIRNAVSVCGPDSRLDLPSVVEPGCQAMDANRMTVAAYVAAMRNLRLDNDDVDMAVLLCRITDDRHRMFQRVMMSLGGFTSMA</sequence>
<evidence type="ECO:0000313" key="2">
    <source>
        <dbReference type="Proteomes" id="UP000435138"/>
    </source>
</evidence>
<evidence type="ECO:0000313" key="1">
    <source>
        <dbReference type="EMBL" id="MQY47283.1"/>
    </source>
</evidence>
<dbReference type="AlphaFoldDB" id="A0A6A8A7T5"/>
<protein>
    <submittedName>
        <fullName evidence="1">Uncharacterized protein</fullName>
    </submittedName>
</protein>
<accession>A0A6A8A7T5</accession>
<reference evidence="1 2" key="1">
    <citation type="submission" date="2019-11" db="EMBL/GenBank/DDBJ databases">
        <title>Genome analysis of Rhizobacterium cereale a novel genus and species isolated from maize roots in North Spain.</title>
        <authorList>
            <person name="Menendez E."/>
            <person name="Flores-Felix J.D."/>
            <person name="Ramirez-Bahena M.-H."/>
            <person name="Igual J.M."/>
            <person name="Garcia-Fraile P."/>
            <person name="Peix A."/>
            <person name="Velazquez E."/>
        </authorList>
    </citation>
    <scope>NUCLEOTIDE SEQUENCE [LARGE SCALE GENOMIC DNA]</scope>
    <source>
        <strain evidence="1 2">RZME27</strain>
    </source>
</reference>
<dbReference type="RefSeq" id="WP_153354749.1">
    <property type="nucleotide sequence ID" value="NZ_JAYKOO010000001.1"/>
</dbReference>
<name>A0A6A8A7T5_9HYPH</name>
<proteinExistence type="predicted"/>
<gene>
    <name evidence="1" type="ORF">GAO09_14690</name>
</gene>
<comment type="caution">
    <text evidence="1">The sequence shown here is derived from an EMBL/GenBank/DDBJ whole genome shotgun (WGS) entry which is preliminary data.</text>
</comment>
<organism evidence="1 2">
    <name type="scientific">Endobacterium cereale</name>
    <dbReference type="NCBI Taxonomy" id="2663029"/>
    <lineage>
        <taxon>Bacteria</taxon>
        <taxon>Pseudomonadati</taxon>
        <taxon>Pseudomonadota</taxon>
        <taxon>Alphaproteobacteria</taxon>
        <taxon>Hyphomicrobiales</taxon>
        <taxon>Rhizobiaceae</taxon>
        <taxon>Endobacterium</taxon>
    </lineage>
</organism>
<keyword evidence="2" id="KW-1185">Reference proteome</keyword>